<dbReference type="Gene3D" id="4.10.860.120">
    <property type="entry name" value="RNA polymerase II, clamp domain"/>
    <property type="match status" value="1"/>
</dbReference>
<evidence type="ECO:0000256" key="3">
    <source>
        <dbReference type="ARBA" id="ARBA00022478"/>
    </source>
</evidence>
<keyword evidence="7 9" id="KW-0804">Transcription</keyword>
<name>A0A8F0HZS6_9CHLO</name>
<keyword evidence="6 9" id="KW-0548">Nucleotidyltransferase</keyword>
<gene>
    <name evidence="11" type="primary">rpoC1</name>
</gene>
<evidence type="ECO:0000256" key="6">
    <source>
        <dbReference type="ARBA" id="ARBA00022695"/>
    </source>
</evidence>
<reference evidence="11" key="1">
    <citation type="journal article" date="2021" name="Eur. J. Phycol.">
        <title>Genomic analysis of the lectotype specimens of European Ulva rigida and Ulva lacinulata (Ulvaceae, Chlorophyta) reveals the ongoing misapplication of names.</title>
        <authorList>
            <person name="Hughey J.R."/>
            <person name="Gabrielson P.W."/>
            <person name="Maggs C.A."/>
            <person name="Mineur F."/>
        </authorList>
    </citation>
    <scope>NUCLEOTIDE SEQUENCE</scope>
    <source>
        <strain evidence="11">Cadiz</strain>
    </source>
</reference>
<sequence length="1786" mass="213257">MNINFLINKSKNDSNFLKFQSIKISLASPKKIKQWTQTVPLKTNIIDTKNNNIKEKLNKGKILNPKTFNYKTLKPEKGGLFCETIFGSLKNLSSRRYKLGYIELVSPVTHIWYLKGSISYISIILNFKRKNLESIAYCLEFLSTQVKSFKHNLNYVNLSSILKNNLIGDKSILNSSIFNQNYNFLLLNNNNNLFIKNINTINKDYKKIYKLKKFYKLKNSIIGFNKNWINSIKLNNEPKIILRLSNPINLIIHSILKNNFKFNLLDLNINNKDFTKKSFNTNRYKVKNLIIKKNSYSIDFPILLFNNNKILQKLILNKKNSFFITKANLININNYKLKKEKNNVNILEKINLIYNIKSNNKTYFNNVNMFVNFSNFQEPPFKIFQSGFFYFNINKEKLIINNNILSFFIFNNYNLSNSKKINFKNYKDKLVTFSWWLYLNDQKQNFNSMNYKNFSLLYKPEIKNNFYLKDYNKENTKNKNKKVKYSSNILSNFYETYSQFEKINFIKTNKIFKLKYTKKIDIKKLHFTLSKLKTKIKYYNMNIINNLILLEKYYNQDEYILDNNINIKLKNKKIFFKKTLKNSDVLSDVCFFKIISYKKKLQKNKQQLIKINEYCFSIIRFQLLLKNLYSEYELNFINNSNFYINNKSNKLFLNYDLFKNKNSKLENNLNFSNFELNEKKQVKFDDITIKDIQLDKLEESNLLLLNFHLNLEDQKSDLVNIKLKNKLKNQLKTQFYLNKKNKKEMFNFYFIPRYFKINKKKLNFNNSIILNNVDYINFYYNNKSNINSHLKNPLGNNKFRKFITSILFTTIQKSLIICKIKLFKKLLISKCDLIENYNNINTYKENYYKKLIYNEKKQLIAFFFSNYGALTEFIAVSPKTYSETNSQNNISNEVINDKSVFSLNSNKNDNIKKFFDTYDLEENKIINLRHPNPAWLTRLNNNLNFFSFIWLDKKYLITLQKETNNFDLKICLNILQKDFKYLLKNSKKNSFFNEILLNLKQNNFYKKTNKLLNINESFINNDLHISKNIVLQKIVSFFGIYDHLFINFSYDFKYQNNTSYKNMELIVLKMEIEDIFSSTYIYIKNIIWHSKLKELFFFNNKIQIKEKDFIYEQYLYFDYLKNSLITDYNKVDNSLDYFTFNNLIEQFIFKNQLHFNKYYIISQLFLWNNQTDWETFLFYITKSASINDKIIPCYVDRSISFDQPQIGAIAIQNILKNFDISFLSSNKNMFENKNVISKSSLINLNQNNTKNYSFLYLYKNLNTVKTKKFISIELLISNIKNKVLILNKQIKYYENFLKFRIFFNDNTSNFEQSKQTIKLEKNNFKNNKFLLKLKDYNKFIKIFRKVETLRLLRATYFRRLKLLQPFLKKEVKAEWMILNVIPVLPPDLRPILVLDSQQVAVSDLNKLYQKVIFRNERLKRLSNDFYSLNVSPEMRYAQKLLQESVDALLENGKGDSKLFTSSNNRPLKSLSDMVKGKKGRFRQNLLGKRVDYSGRSVIVVGPNLKLYECGLPQEMAIELFQPFLIRQLLLKKFAKNFINAKRLIKNKSKIIWTIIKLIMENRPVLLNRAPTLHRLGIQAFKPKLVSGRAILLHPLVCSAFNADFDGDQMAVHVPIFYEACSEAWRLLCSRNNILSPATGDPIIVPSQDMVLGCYYLTTLDKIKRVKNFNYFNNYLLYKINQQDKLTIMNKNLFLIFSNIDQVFQLFNQKLLELHTLIWLKYNNKIEFNLNCQNCLEIQIDKSGNISKIYSEYKLYYNWQFNKTLIYIKTTPGRVLMNKLIFEVLFY</sequence>
<feature type="domain" description="RNA polymerase N-terminal" evidence="10">
    <location>
        <begin position="1374"/>
        <end position="1657"/>
    </location>
</feature>
<evidence type="ECO:0000256" key="8">
    <source>
        <dbReference type="ARBA" id="ARBA00048552"/>
    </source>
</evidence>
<geneLocation type="chloroplast" evidence="11"/>
<dbReference type="GO" id="GO:0000428">
    <property type="term" value="C:DNA-directed RNA polymerase complex"/>
    <property type="evidence" value="ECO:0007669"/>
    <property type="project" value="UniProtKB-KW"/>
</dbReference>
<accession>A0A8F0HZS6</accession>
<dbReference type="Pfam" id="PF00623">
    <property type="entry name" value="RNA_pol_Rpb1_2"/>
    <property type="match status" value="1"/>
</dbReference>
<keyword evidence="4 11" id="KW-0934">Plastid</keyword>
<dbReference type="Gene3D" id="2.40.40.20">
    <property type="match status" value="1"/>
</dbReference>
<comment type="similarity">
    <text evidence="2">Belongs to the RNA polymerase beta' chain family. RpoC1 subfamily.</text>
</comment>
<dbReference type="GO" id="GO:0006351">
    <property type="term" value="P:DNA-templated transcription"/>
    <property type="evidence" value="ECO:0007669"/>
    <property type="project" value="InterPro"/>
</dbReference>
<dbReference type="Pfam" id="PF04997">
    <property type="entry name" value="RNA_pol_Rpb1_1"/>
    <property type="match status" value="1"/>
</dbReference>
<dbReference type="InterPro" id="IPR045867">
    <property type="entry name" value="DNA-dir_RpoC_beta_prime"/>
</dbReference>
<dbReference type="EC" id="2.7.7.6" evidence="9"/>
<dbReference type="Gene3D" id="1.10.40.90">
    <property type="match status" value="1"/>
</dbReference>
<dbReference type="PANTHER" id="PTHR19376:SF54">
    <property type="entry name" value="DNA-DIRECTED RNA POLYMERASE SUBUNIT BETA"/>
    <property type="match status" value="1"/>
</dbReference>
<dbReference type="GO" id="GO:0003899">
    <property type="term" value="F:DNA-directed RNA polymerase activity"/>
    <property type="evidence" value="ECO:0007669"/>
    <property type="project" value="UniProtKB-EC"/>
</dbReference>
<keyword evidence="3 9" id="KW-0240">DNA-directed RNA polymerase</keyword>
<dbReference type="Gene3D" id="1.10.274.100">
    <property type="entry name" value="RNA polymerase Rpb1, domain 3"/>
    <property type="match status" value="1"/>
</dbReference>
<comment type="function">
    <text evidence="1 9">DNA-dependent RNA polymerase catalyzes the transcription of DNA into RNA using the four ribonucleoside triphosphates as substrates.</text>
</comment>
<dbReference type="EMBL" id="MW543060">
    <property type="protein sequence ID" value="QWL15231.1"/>
    <property type="molecule type" value="Genomic_DNA"/>
</dbReference>
<evidence type="ECO:0000256" key="9">
    <source>
        <dbReference type="RuleBase" id="RU004279"/>
    </source>
</evidence>
<evidence type="ECO:0000256" key="5">
    <source>
        <dbReference type="ARBA" id="ARBA00022679"/>
    </source>
</evidence>
<dbReference type="InterPro" id="IPR042102">
    <property type="entry name" value="RNA_pol_Rpb1_3_sf"/>
</dbReference>
<evidence type="ECO:0000256" key="2">
    <source>
        <dbReference type="ARBA" id="ARBA00007207"/>
    </source>
</evidence>
<dbReference type="PANTHER" id="PTHR19376">
    <property type="entry name" value="DNA-DIRECTED RNA POLYMERASE"/>
    <property type="match status" value="1"/>
</dbReference>
<evidence type="ECO:0000256" key="4">
    <source>
        <dbReference type="ARBA" id="ARBA00022640"/>
    </source>
</evidence>
<dbReference type="InterPro" id="IPR007066">
    <property type="entry name" value="RNA_pol_Rpb1_3"/>
</dbReference>
<organism evidence="11">
    <name type="scientific">Ulva rigida</name>
    <dbReference type="NCBI Taxonomy" id="75689"/>
    <lineage>
        <taxon>Eukaryota</taxon>
        <taxon>Viridiplantae</taxon>
        <taxon>Chlorophyta</taxon>
        <taxon>core chlorophytes</taxon>
        <taxon>Ulvophyceae</taxon>
        <taxon>OUU clade</taxon>
        <taxon>Ulvales</taxon>
        <taxon>Ulvaceae</taxon>
        <taxon>Ulva</taxon>
    </lineage>
</organism>
<dbReference type="InterPro" id="IPR044893">
    <property type="entry name" value="RNA_pol_Rpb1_clamp_domain"/>
</dbReference>
<dbReference type="InterPro" id="IPR000722">
    <property type="entry name" value="RNA_pol_asu"/>
</dbReference>
<dbReference type="InterPro" id="IPR007080">
    <property type="entry name" value="RNA_pol_Rpb1_1"/>
</dbReference>
<dbReference type="Pfam" id="PF04983">
    <property type="entry name" value="RNA_pol_Rpb1_3"/>
    <property type="match status" value="1"/>
</dbReference>
<evidence type="ECO:0000256" key="1">
    <source>
        <dbReference type="ARBA" id="ARBA00004026"/>
    </source>
</evidence>
<dbReference type="GO" id="GO:0003677">
    <property type="term" value="F:DNA binding"/>
    <property type="evidence" value="ECO:0007669"/>
    <property type="project" value="InterPro"/>
</dbReference>
<keyword evidence="5 9" id="KW-0808">Transferase</keyword>
<protein>
    <recommendedName>
        <fullName evidence="9">DNA-directed RNA polymerase subunit</fullName>
        <ecNumber evidence="9">2.7.7.6</ecNumber>
    </recommendedName>
</protein>
<evidence type="ECO:0000313" key="11">
    <source>
        <dbReference type="EMBL" id="QWL15231.1"/>
    </source>
</evidence>
<keyword evidence="11" id="KW-0150">Chloroplast</keyword>
<proteinExistence type="inferred from homology"/>
<dbReference type="InterPro" id="IPR006592">
    <property type="entry name" value="RNA_pol_N"/>
</dbReference>
<evidence type="ECO:0000259" key="10">
    <source>
        <dbReference type="SMART" id="SM00663"/>
    </source>
</evidence>
<dbReference type="SUPFAM" id="SSF64484">
    <property type="entry name" value="beta and beta-prime subunits of DNA dependent RNA-polymerase"/>
    <property type="match status" value="2"/>
</dbReference>
<comment type="catalytic activity">
    <reaction evidence="8 9">
        <text>RNA(n) + a ribonucleoside 5'-triphosphate = RNA(n+1) + diphosphate</text>
        <dbReference type="Rhea" id="RHEA:21248"/>
        <dbReference type="Rhea" id="RHEA-COMP:14527"/>
        <dbReference type="Rhea" id="RHEA-COMP:17342"/>
        <dbReference type="ChEBI" id="CHEBI:33019"/>
        <dbReference type="ChEBI" id="CHEBI:61557"/>
        <dbReference type="ChEBI" id="CHEBI:140395"/>
        <dbReference type="EC" id="2.7.7.6"/>
    </reaction>
</comment>
<dbReference type="SMART" id="SM00663">
    <property type="entry name" value="RPOLA_N"/>
    <property type="match status" value="1"/>
</dbReference>
<evidence type="ECO:0000256" key="7">
    <source>
        <dbReference type="ARBA" id="ARBA00023163"/>
    </source>
</evidence>